<protein>
    <submittedName>
        <fullName evidence="3">Fam-a protein</fullName>
    </submittedName>
</protein>
<dbReference type="VEuPathDB" id="PlasmoDB:PVLDE_1200200"/>
<accession>A0A6V7T2F5</accession>
<dbReference type="VEuPathDB" id="PlasmoDB:PVBDA_0602540"/>
<organism evidence="3 4">
    <name type="scientific">Plasmodium vinckei</name>
    <dbReference type="NCBI Taxonomy" id="5860"/>
    <lineage>
        <taxon>Eukaryota</taxon>
        <taxon>Sar</taxon>
        <taxon>Alveolata</taxon>
        <taxon>Apicomplexa</taxon>
        <taxon>Aconoidasida</taxon>
        <taxon>Haemosporida</taxon>
        <taxon>Plasmodiidae</taxon>
        <taxon>Plasmodium</taxon>
        <taxon>Plasmodium (Vinckeia)</taxon>
    </lineage>
</organism>
<feature type="chain" id="PRO_5028135901" evidence="2">
    <location>
        <begin position="26"/>
        <end position="320"/>
    </location>
</feature>
<feature type="compositionally biased region" description="Basic residues" evidence="1">
    <location>
        <begin position="67"/>
        <end position="82"/>
    </location>
</feature>
<evidence type="ECO:0000313" key="4">
    <source>
        <dbReference type="Proteomes" id="UP000515697"/>
    </source>
</evidence>
<dbReference type="AlphaFoldDB" id="A0A6V7T2F5"/>
<feature type="signal peptide" evidence="2">
    <location>
        <begin position="1"/>
        <end position="25"/>
    </location>
</feature>
<keyword evidence="2" id="KW-0732">Signal</keyword>
<dbReference type="VEuPathDB" id="PlasmoDB:PVPCR_0800110"/>
<name>A0A6V7T2F5_PLAVN</name>
<dbReference type="VEuPathDB" id="PlasmoDB:PVSEL_1000050"/>
<dbReference type="Proteomes" id="UP000515697">
    <property type="component" value="Chromosome PVSEL_10"/>
</dbReference>
<dbReference type="InterPro" id="IPR006486">
    <property type="entry name" value="PYST_A"/>
</dbReference>
<evidence type="ECO:0000256" key="1">
    <source>
        <dbReference type="SAM" id="MobiDB-lite"/>
    </source>
</evidence>
<sequence>MNKGYIKIALALLSIAGYMQNMASASETSVATNSSNVECKENLSSLPKEVTKQQYLRFKQQVDLRNKQKKSSSPKKAKQKKISRSEEAKQAAGVMAEALNIAKEHAEHTDDYKPYYAENGSIIHFKKLNHAEIGKLVFTIPNADSYAEVVNTLWNVNVEKFFNNIFIGGKISQMYNENLALIQHLFKGDLWNVYYNALANKVELSEDETAIVLVSSDMNDHNPLKPIKGLNYVNPIVKSANSFKPDVNSEISVQIGQPHKMYINLGAIFIKKEADGVKITQITSIEHAYVPNTPNPRQTLRAMTSNIMLNTTKIGDIIKN</sequence>
<evidence type="ECO:0000313" key="3">
    <source>
        <dbReference type="EMBL" id="CAD2105786.1"/>
    </source>
</evidence>
<feature type="region of interest" description="Disordered" evidence="1">
    <location>
        <begin position="63"/>
        <end position="88"/>
    </location>
</feature>
<dbReference type="VEuPathDB" id="PlasmoDB:PVVCY_1300120"/>
<reference evidence="3 4" key="1">
    <citation type="submission" date="2020-08" db="EMBL/GenBank/DDBJ databases">
        <authorList>
            <person name="Ramaprasad A."/>
        </authorList>
    </citation>
    <scope>NUCLEOTIDE SEQUENCE [LARGE SCALE GENOMIC DNA]</scope>
</reference>
<dbReference type="SUPFAM" id="SSF55961">
    <property type="entry name" value="Bet v1-like"/>
    <property type="match status" value="1"/>
</dbReference>
<dbReference type="NCBIfam" id="TIGR01599">
    <property type="entry name" value="PYST-A"/>
    <property type="match status" value="1"/>
</dbReference>
<proteinExistence type="predicted"/>
<gene>
    <name evidence="3" type="ORF">PVSEL_1000050</name>
</gene>
<dbReference type="EMBL" id="LR865431">
    <property type="protein sequence ID" value="CAD2105786.1"/>
    <property type="molecule type" value="Genomic_DNA"/>
</dbReference>
<evidence type="ECO:0000256" key="2">
    <source>
        <dbReference type="SAM" id="SignalP"/>
    </source>
</evidence>